<sequence length="105" mass="11696">QLRVPTTCANRGYQIDATHSVNRVGCYACHESDGPFETTTGKPKAKFDHCVLMCDTGYKLEYTNRTDGSSSSVDQLFAYFPDLFNIGQRAFYDADRAVHVDLSST</sequence>
<accession>A0AAV5SXE8</accession>
<keyword evidence="2" id="KW-1185">Reference proteome</keyword>
<organism evidence="1 2">
    <name type="scientific">Pristionchus entomophagus</name>
    <dbReference type="NCBI Taxonomy" id="358040"/>
    <lineage>
        <taxon>Eukaryota</taxon>
        <taxon>Metazoa</taxon>
        <taxon>Ecdysozoa</taxon>
        <taxon>Nematoda</taxon>
        <taxon>Chromadorea</taxon>
        <taxon>Rhabditida</taxon>
        <taxon>Rhabditina</taxon>
        <taxon>Diplogasteromorpha</taxon>
        <taxon>Diplogasteroidea</taxon>
        <taxon>Neodiplogasteridae</taxon>
        <taxon>Pristionchus</taxon>
    </lineage>
</organism>
<reference evidence="1" key="1">
    <citation type="submission" date="2023-10" db="EMBL/GenBank/DDBJ databases">
        <title>Genome assembly of Pristionchus species.</title>
        <authorList>
            <person name="Yoshida K."/>
            <person name="Sommer R.J."/>
        </authorList>
    </citation>
    <scope>NUCLEOTIDE SEQUENCE</scope>
    <source>
        <strain evidence="1">RS0144</strain>
    </source>
</reference>
<feature type="non-terminal residue" evidence="1">
    <location>
        <position position="105"/>
    </location>
</feature>
<feature type="non-terminal residue" evidence="1">
    <location>
        <position position="1"/>
    </location>
</feature>
<dbReference type="AlphaFoldDB" id="A0AAV5SXE8"/>
<evidence type="ECO:0000313" key="1">
    <source>
        <dbReference type="EMBL" id="GMS87830.1"/>
    </source>
</evidence>
<name>A0AAV5SXE8_9BILA</name>
<dbReference type="EMBL" id="BTSX01000003">
    <property type="protein sequence ID" value="GMS87830.1"/>
    <property type="molecule type" value="Genomic_DNA"/>
</dbReference>
<evidence type="ECO:0000313" key="2">
    <source>
        <dbReference type="Proteomes" id="UP001432027"/>
    </source>
</evidence>
<gene>
    <name evidence="1" type="ORF">PENTCL1PPCAC_10005</name>
</gene>
<dbReference type="Proteomes" id="UP001432027">
    <property type="component" value="Unassembled WGS sequence"/>
</dbReference>
<protein>
    <submittedName>
        <fullName evidence="1">Uncharacterized protein</fullName>
    </submittedName>
</protein>
<comment type="caution">
    <text evidence="1">The sequence shown here is derived from an EMBL/GenBank/DDBJ whole genome shotgun (WGS) entry which is preliminary data.</text>
</comment>
<proteinExistence type="predicted"/>